<name>E3NIQ9_CAERE</name>
<gene>
    <name evidence="1" type="ORF">CRE_15008</name>
</gene>
<reference evidence="1" key="1">
    <citation type="submission" date="2007-07" db="EMBL/GenBank/DDBJ databases">
        <title>PCAP assembly of the Caenorhabditis remanei genome.</title>
        <authorList>
            <consortium name="The Caenorhabditis remanei Sequencing Consortium"/>
            <person name="Wilson R.K."/>
        </authorList>
    </citation>
    <scope>NUCLEOTIDE SEQUENCE [LARGE SCALE GENOMIC DNA]</scope>
    <source>
        <strain evidence="1">PB4641</strain>
    </source>
</reference>
<dbReference type="AlphaFoldDB" id="E3NIQ9"/>
<accession>E3NIQ9</accession>
<protein>
    <submittedName>
        <fullName evidence="1">Uncharacterized protein</fullName>
    </submittedName>
</protein>
<dbReference type="InParanoid" id="E3NIQ9"/>
<evidence type="ECO:0000313" key="1">
    <source>
        <dbReference type="EMBL" id="EFO99285.1"/>
    </source>
</evidence>
<dbReference type="HOGENOM" id="CLU_1798251_0_0_1"/>
<proteinExistence type="predicted"/>
<dbReference type="Proteomes" id="UP000008281">
    <property type="component" value="Unassembled WGS sequence"/>
</dbReference>
<organism evidence="2">
    <name type="scientific">Caenorhabditis remanei</name>
    <name type="common">Caenorhabditis vulgaris</name>
    <dbReference type="NCBI Taxonomy" id="31234"/>
    <lineage>
        <taxon>Eukaryota</taxon>
        <taxon>Metazoa</taxon>
        <taxon>Ecdysozoa</taxon>
        <taxon>Nematoda</taxon>
        <taxon>Chromadorea</taxon>
        <taxon>Rhabditida</taxon>
        <taxon>Rhabditina</taxon>
        <taxon>Rhabditomorpha</taxon>
        <taxon>Rhabditoidea</taxon>
        <taxon>Rhabditidae</taxon>
        <taxon>Peloderinae</taxon>
        <taxon>Caenorhabditis</taxon>
    </lineage>
</organism>
<sequence>MSAETGFFSALHLLAIFDLYLCFPYIKYMRQSEFTEALSRVADLLFKQSFEKRDEEQKRCQAEIGCTSKRFSSKIVLVLRERKEFLDKRSRLFFCALRGGGSGQTVHPQLSIDGSLLDGDSVAKPTPWTPELIGFYADVVSKKY</sequence>
<evidence type="ECO:0000313" key="2">
    <source>
        <dbReference type="Proteomes" id="UP000008281"/>
    </source>
</evidence>
<keyword evidence="2" id="KW-1185">Reference proteome</keyword>
<dbReference type="EMBL" id="DS268710">
    <property type="protein sequence ID" value="EFO99285.1"/>
    <property type="molecule type" value="Genomic_DNA"/>
</dbReference>